<reference evidence="2 3" key="1">
    <citation type="journal article" date="2018" name="Mol. Biol. Evol.">
        <title>Broad Genomic Sampling Reveals a Smut Pathogenic Ancestry of the Fungal Clade Ustilaginomycotina.</title>
        <authorList>
            <person name="Kijpornyongpan T."/>
            <person name="Mondo S.J."/>
            <person name="Barry K."/>
            <person name="Sandor L."/>
            <person name="Lee J."/>
            <person name="Lipzen A."/>
            <person name="Pangilinan J."/>
            <person name="LaButti K."/>
            <person name="Hainaut M."/>
            <person name="Henrissat B."/>
            <person name="Grigoriev I.V."/>
            <person name="Spatafora J.W."/>
            <person name="Aime M.C."/>
        </authorList>
    </citation>
    <scope>NUCLEOTIDE SEQUENCE [LARGE SCALE GENOMIC DNA]</scope>
    <source>
        <strain evidence="2 3">MCA 4198</strain>
    </source>
</reference>
<feature type="compositionally biased region" description="Low complexity" evidence="1">
    <location>
        <begin position="73"/>
        <end position="88"/>
    </location>
</feature>
<feature type="compositionally biased region" description="Low complexity" evidence="1">
    <location>
        <begin position="316"/>
        <end position="331"/>
    </location>
</feature>
<protein>
    <submittedName>
        <fullName evidence="2">Uncharacterized protein</fullName>
    </submittedName>
</protein>
<feature type="region of interest" description="Disordered" evidence="1">
    <location>
        <begin position="248"/>
        <end position="505"/>
    </location>
</feature>
<proteinExistence type="predicted"/>
<feature type="compositionally biased region" description="Basic and acidic residues" evidence="1">
    <location>
        <begin position="248"/>
        <end position="259"/>
    </location>
</feature>
<evidence type="ECO:0000256" key="1">
    <source>
        <dbReference type="SAM" id="MobiDB-lite"/>
    </source>
</evidence>
<gene>
    <name evidence="2" type="ORF">FA10DRAFT_286603</name>
</gene>
<organism evidence="2 3">
    <name type="scientific">Acaromyces ingoldii</name>
    <dbReference type="NCBI Taxonomy" id="215250"/>
    <lineage>
        <taxon>Eukaryota</taxon>
        <taxon>Fungi</taxon>
        <taxon>Dikarya</taxon>
        <taxon>Basidiomycota</taxon>
        <taxon>Ustilaginomycotina</taxon>
        <taxon>Exobasidiomycetes</taxon>
        <taxon>Exobasidiales</taxon>
        <taxon>Cryptobasidiaceae</taxon>
        <taxon>Acaromyces</taxon>
    </lineage>
</organism>
<name>A0A316YSE7_9BASI</name>
<dbReference type="OrthoDB" id="10657463at2759"/>
<dbReference type="GeneID" id="37045999"/>
<feature type="compositionally biased region" description="Low complexity" evidence="1">
    <location>
        <begin position="470"/>
        <end position="483"/>
    </location>
</feature>
<evidence type="ECO:0000313" key="2">
    <source>
        <dbReference type="EMBL" id="PWN90933.1"/>
    </source>
</evidence>
<dbReference type="EMBL" id="KZ819636">
    <property type="protein sequence ID" value="PWN90933.1"/>
    <property type="molecule type" value="Genomic_DNA"/>
</dbReference>
<feature type="region of interest" description="Disordered" evidence="1">
    <location>
        <begin position="1"/>
        <end position="22"/>
    </location>
</feature>
<feature type="compositionally biased region" description="Polar residues" evidence="1">
    <location>
        <begin position="429"/>
        <end position="446"/>
    </location>
</feature>
<dbReference type="AlphaFoldDB" id="A0A316YSE7"/>
<feature type="compositionally biased region" description="Polar residues" evidence="1">
    <location>
        <begin position="496"/>
        <end position="505"/>
    </location>
</feature>
<feature type="compositionally biased region" description="Polar residues" evidence="1">
    <location>
        <begin position="305"/>
        <end position="315"/>
    </location>
</feature>
<sequence>MLLSRNSGGGGGEHGDVFLPRQGMERRGAHLYCLPSASRSTASSFASDFSSAGKTASGAVASSALSDAGSSVVTSAPSSSFSSPRAPFEGLPPSQSPQKTNKDLATEEARRSTDMASTNTYSRKEWGLVSIIRILDSPGIVLITLYHVPSHAMFGWPLQTDPRHRSPDRAIVFVTPRSRRESTDCCHHKTSESLCVLSDVLVTWMRHSSSLSPSVKRKLGEREQDTLWLAHIMNLAVVGPSLAKELRKKQEVPTHKDLFPDDDTTEQAPVARVQSTSSKAPQSILIGSDTSCVPTPPHTHDETPSPASKSRPSSLRSDTSKPSSPRPSSEGRSVHASRSSFEQTQGVSETNLKLKGSGPLRKFRSMTSELSTTITKSLSSPFSSSSSSLTSSPTTATTTADVSRERPSRSASSSPAPGHSRENKPKLSALQTTYSPARASTLSTVPSIEVWSPTSPPATSIRPPWTRGVSSSEQPSSASSIESVFDAARSAKVPTDSESTSSRHD</sequence>
<feature type="region of interest" description="Disordered" evidence="1">
    <location>
        <begin position="73"/>
        <end position="116"/>
    </location>
</feature>
<accession>A0A316YSE7</accession>
<feature type="compositionally biased region" description="Low complexity" evidence="1">
    <location>
        <begin position="377"/>
        <end position="400"/>
    </location>
</feature>
<feature type="compositionally biased region" description="Polar residues" evidence="1">
    <location>
        <begin position="365"/>
        <end position="376"/>
    </location>
</feature>
<dbReference type="InParanoid" id="A0A316YSE7"/>
<feature type="compositionally biased region" description="Polar residues" evidence="1">
    <location>
        <begin position="336"/>
        <end position="351"/>
    </location>
</feature>
<dbReference type="RefSeq" id="XP_025378131.1">
    <property type="nucleotide sequence ID" value="XM_025524083.1"/>
</dbReference>
<dbReference type="Proteomes" id="UP000245768">
    <property type="component" value="Unassembled WGS sequence"/>
</dbReference>
<feature type="compositionally biased region" description="Basic and acidic residues" evidence="1">
    <location>
        <begin position="100"/>
        <end position="113"/>
    </location>
</feature>
<keyword evidence="3" id="KW-1185">Reference proteome</keyword>
<evidence type="ECO:0000313" key="3">
    <source>
        <dbReference type="Proteomes" id="UP000245768"/>
    </source>
</evidence>